<dbReference type="AlphaFoldDB" id="A0A9W9Z8N3"/>
<gene>
    <name evidence="3" type="ORF">OS493_030425</name>
</gene>
<dbReference type="Pfam" id="PF04502">
    <property type="entry name" value="Saf4_Yju2"/>
    <property type="match status" value="1"/>
</dbReference>
<feature type="compositionally biased region" description="Polar residues" evidence="2">
    <location>
        <begin position="175"/>
        <end position="188"/>
    </location>
</feature>
<dbReference type="GO" id="GO:0071014">
    <property type="term" value="C:post-mRNA release spliceosomal complex"/>
    <property type="evidence" value="ECO:0007669"/>
    <property type="project" value="TreeGrafter"/>
</dbReference>
<feature type="compositionally biased region" description="Basic and acidic residues" evidence="2">
    <location>
        <begin position="89"/>
        <end position="98"/>
    </location>
</feature>
<sequence length="287" mass="31873">MTDKEDANKMATDAMFKLEHGVQDVQKSKAVLPTLHQLKEVQSVWSDDYAANQLLRKRFRQEKQELKVQATKDNELTERGALDVPLVPETHEDIELAKKIRYHGQGKIRREKRKSKTTSRKEKTDAVQNFTSPPKAKSELTKLGIKVRRNRSRSSEGSDKRPDKDPSAEEGPFTSDANLSQTTATSGLGSPEVRVMTDPEVTSQPEVGVTTDPEVTSQTETHKGTKDRLANDQDHISSSSAIPFASDNQEKSGDERSDNLRLICNSSVSSLVCCDYADSSDASDDHT</sequence>
<feature type="compositionally biased region" description="Basic and acidic residues" evidence="2">
    <location>
        <begin position="220"/>
        <end position="235"/>
    </location>
</feature>
<proteinExistence type="inferred from homology"/>
<name>A0A9W9Z8N3_9CNID</name>
<comment type="caution">
    <text evidence="3">The sequence shown here is derived from an EMBL/GenBank/DDBJ whole genome shotgun (WGS) entry which is preliminary data.</text>
</comment>
<dbReference type="EMBL" id="MU826382">
    <property type="protein sequence ID" value="KAJ7377223.1"/>
    <property type="molecule type" value="Genomic_DNA"/>
</dbReference>
<dbReference type="OrthoDB" id="360327at2759"/>
<feature type="region of interest" description="Disordered" evidence="2">
    <location>
        <begin position="70"/>
        <end position="256"/>
    </location>
</feature>
<feature type="compositionally biased region" description="Basic and acidic residues" evidence="2">
    <location>
        <begin position="153"/>
        <end position="167"/>
    </location>
</feature>
<dbReference type="GO" id="GO:0000398">
    <property type="term" value="P:mRNA splicing, via spliceosome"/>
    <property type="evidence" value="ECO:0007669"/>
    <property type="project" value="InterPro"/>
</dbReference>
<evidence type="ECO:0000313" key="3">
    <source>
        <dbReference type="EMBL" id="KAJ7377223.1"/>
    </source>
</evidence>
<evidence type="ECO:0000256" key="1">
    <source>
        <dbReference type="ARBA" id="ARBA00005595"/>
    </source>
</evidence>
<keyword evidence="4" id="KW-1185">Reference proteome</keyword>
<dbReference type="GO" id="GO:0005684">
    <property type="term" value="C:U2-type spliceosomal complex"/>
    <property type="evidence" value="ECO:0007669"/>
    <property type="project" value="TreeGrafter"/>
</dbReference>
<comment type="similarity">
    <text evidence="1">Belongs to the CWC16 family.</text>
</comment>
<evidence type="ECO:0000313" key="4">
    <source>
        <dbReference type="Proteomes" id="UP001163046"/>
    </source>
</evidence>
<protein>
    <submittedName>
        <fullName evidence="3">Uncharacterized protein</fullName>
    </submittedName>
</protein>
<dbReference type="PANTHER" id="PTHR12111:SF2">
    <property type="entry name" value="SPLICING FACTOR YJU2B-RELATED"/>
    <property type="match status" value="1"/>
</dbReference>
<accession>A0A9W9Z8N3</accession>
<evidence type="ECO:0000256" key="2">
    <source>
        <dbReference type="SAM" id="MobiDB-lite"/>
    </source>
</evidence>
<dbReference type="Proteomes" id="UP001163046">
    <property type="component" value="Unassembled WGS sequence"/>
</dbReference>
<organism evidence="3 4">
    <name type="scientific">Desmophyllum pertusum</name>
    <dbReference type="NCBI Taxonomy" id="174260"/>
    <lineage>
        <taxon>Eukaryota</taxon>
        <taxon>Metazoa</taxon>
        <taxon>Cnidaria</taxon>
        <taxon>Anthozoa</taxon>
        <taxon>Hexacorallia</taxon>
        <taxon>Scleractinia</taxon>
        <taxon>Caryophylliina</taxon>
        <taxon>Caryophylliidae</taxon>
        <taxon>Desmophyllum</taxon>
    </lineage>
</organism>
<feature type="compositionally biased region" description="Basic residues" evidence="2">
    <location>
        <begin position="99"/>
        <end position="118"/>
    </location>
</feature>
<feature type="compositionally biased region" description="Basic and acidic residues" evidence="2">
    <location>
        <begin position="70"/>
        <end position="81"/>
    </location>
</feature>
<dbReference type="PANTHER" id="PTHR12111">
    <property type="entry name" value="SPLICING FACTOR YJU2"/>
    <property type="match status" value="1"/>
</dbReference>
<reference evidence="3" key="1">
    <citation type="submission" date="2023-01" db="EMBL/GenBank/DDBJ databases">
        <title>Genome assembly of the deep-sea coral Lophelia pertusa.</title>
        <authorList>
            <person name="Herrera S."/>
            <person name="Cordes E."/>
        </authorList>
    </citation>
    <scope>NUCLEOTIDE SEQUENCE</scope>
    <source>
        <strain evidence="3">USNM1676648</strain>
        <tissue evidence="3">Polyp</tissue>
    </source>
</reference>
<dbReference type="InterPro" id="IPR007590">
    <property type="entry name" value="Saf4/Yju2"/>
</dbReference>